<reference evidence="1 2" key="1">
    <citation type="journal article" date="2013" name="Syst. Appl. Microbiol.">
        <title>Phylogenetic position and virulence apparatus of the pear flower necrosis pathogen Erwinia piriflorinigrans CFBP 5888T as assessed by comparative genomics.</title>
        <authorList>
            <person name="Smits T.H."/>
            <person name="Rezzonico F."/>
            <person name="Lopez M.M."/>
            <person name="Blom J."/>
            <person name="Goesmann A."/>
            <person name="Frey J.E."/>
            <person name="Duffy B."/>
        </authorList>
    </citation>
    <scope>NUCLEOTIDE SEQUENCE [LARGE SCALE GENOMIC DNA]</scope>
    <source>
        <strain evidence="2">CFBP5888</strain>
    </source>
</reference>
<evidence type="ECO:0000313" key="2">
    <source>
        <dbReference type="Proteomes" id="UP000018217"/>
    </source>
</evidence>
<comment type="caution">
    <text evidence="1">The sequence shown here is derived from an EMBL/GenBank/DDBJ whole genome shotgun (WGS) entry which is preliminary data.</text>
</comment>
<organism evidence="1 2">
    <name type="scientific">Erwinia piriflorinigrans CFBP 5888</name>
    <dbReference type="NCBI Taxonomy" id="1161919"/>
    <lineage>
        <taxon>Bacteria</taxon>
        <taxon>Pseudomonadati</taxon>
        <taxon>Pseudomonadota</taxon>
        <taxon>Gammaproteobacteria</taxon>
        <taxon>Enterobacterales</taxon>
        <taxon>Erwiniaceae</taxon>
        <taxon>Erwinia</taxon>
    </lineage>
</organism>
<dbReference type="EMBL" id="CAHS01000015">
    <property type="protein sequence ID" value="CCG87213.1"/>
    <property type="molecule type" value="Genomic_DNA"/>
</dbReference>
<proteinExistence type="predicted"/>
<dbReference type="AlphaFoldDB" id="V5Z8D3"/>
<evidence type="ECO:0000313" key="1">
    <source>
        <dbReference type="EMBL" id="CCG87213.1"/>
    </source>
</evidence>
<accession>V5Z8D3</accession>
<sequence>MVLTFLANKKAGITGFRVGSTQGAYDFQLIKL</sequence>
<name>V5Z8D3_9GAMM</name>
<dbReference type="Proteomes" id="UP000018217">
    <property type="component" value="Unassembled WGS sequence"/>
</dbReference>
<protein>
    <submittedName>
        <fullName evidence="1">Uncharacterized protein</fullName>
    </submittedName>
</protein>
<gene>
    <name evidence="1" type="ORF">EPIR_1848</name>
</gene>
<keyword evidence="2" id="KW-1185">Reference proteome</keyword>